<evidence type="ECO:0000256" key="1">
    <source>
        <dbReference type="SAM" id="Coils"/>
    </source>
</evidence>
<feature type="coiled-coil region" evidence="1">
    <location>
        <begin position="2639"/>
        <end position="2666"/>
    </location>
</feature>
<feature type="coiled-coil region" evidence="1">
    <location>
        <begin position="652"/>
        <end position="686"/>
    </location>
</feature>
<keyword evidence="1" id="KW-0175">Coiled coil</keyword>
<sequence>MTETDPGWDASDVLKGKIKTSLKHATWTKAIALKMIFVFLFEFVFLPVSETGSLFADPFDKSFEDRNKAKGRLESYYNAAEKAKDTAEWQTVIDSGKRILGAEWEANANAEIEKELKKFTGNSAGREEERKKLQDLKQTASDKWEQELSQEILEKRGSWKANLKKQDFDAYFTTEKKKEIRTALENLVKAANVAKDSTNGDSVAKLGAWDDTIAAGLTGAAGIRALWEDQISQIKTNVLGTASELTGAEKTEFEKKLGEIELYYRNYFSLEENGVKLPARQSLIQGLNRDTDIAIAQETDPTKLTELLIEKTRQQLDPATGQLLNSLDEIGTIPTSFDDITGVNAQEKILRALQDGQALWDEAIERLVVKKLEYDRVAEDKRIRNEDQWSRAYYALLDAQAKWNRDVNKQIEDGLKKWDESELKLKENKQKAVEELNRYLTTSQEQYVAHINGLQGTLLSSSDTIASIVSNIAWYQDQIDKENKKSPPDSGMISTYTIERDKWAALQNQFRQYVASVQNKIHDEDMRGANGGAGILDDDGTSSDPYLYSTAEFEYRLAKAELAEIEKKKNRAQAVVDYAEANVNVTDMTALQTGLDSAKSDYETKQTAYLNLLQELNGSSPVVGGTTGTDPNSGSNSGTSAPPPAATVLSELDAAKKNADEKRKALSIAQAELENARKRFDEAKQLQILVLNNSPEFLGSIGSLNTDAATYDPNKPNSGIKYEIYQADLQIAEAREKLKDNEKVYFSKNYDRTNAARTEDFFGDLWNRIQSFETSKEKLSLLEGAVSGTGKTLLEKVNDLLKPDNTVLVTVFGNQGAAQIKAQLQGLTDALGKKVKDEQNNNVEKEKLPYAIEKYAASLDPILAKSDELLVDFEDADKNQYQQYVNGIGNISSFLTSFASTYNLDGNYLEIGNFNIWKTGLSDALGDWNENLTAFQTAKTEFSQALSTYKTYAAAHPNTESTLEYQMEIQKLTAAFSKYQEKTADLEEYWDDLSTRSQHLKYEALDRIQRAKTLVDMSTLDLTTRKNLKTQLDGFNSLFVKKDSSGKEIPDDMSALITATGNKFGTLGNTFSDYSNRYSYYRNTIDERSAIVDGMTSVLIQALETQRASVTAGKAQLGFLLDENGDIDDLQNTVAGVEETAKTEAARLDARIAEILYSKLGNLGTNKSDRKFDPIYLGLTNEINALYSNFTGSADEILEIRARKTALSYLQSAGQNISAVFDNDQEYSKFKEDLKKMRDQSSETLSFYEDDHGFLDENQRITLRMSDDEEERRKVSEYYSFGSTFFFANQVLQGSSTWMNLAGGMRSFAEAVKSGAILSGLRDDYFKAQEAEATGLFKELTAAAGIGSYTSADFYKDSIRTQSGADELDSAKIAEKKAELATLISGITDPQEQLAKLAKANELSSIFGLLTGSAVKQDLIAWQKEITDAKTLFETLDRNIQEPMSSFSVEFDSLLNFFNTPALAQMQGYSNGLLSGIDALKNATDSSKPIYDPVNDIDGNSPYLAAPDSDGDAVGSPSWNPTYLDANGKLPWEAGYQADNLQISPVWTPTYRDVNGLVPTDSGYDASSLKILGYRKPLATLDTASLSSMKIAFDTEAAKWNATKTTASTQLGVYRTSLNAVTAFKAAHPNDYTTAEGGTYLTLIAKLRDDGLALVDTYTATTAYLNGISDKYQELKAEQDYLIRLAKQTLGLPIDRILVPEAAMKVTPPPLPAGPDELPSNSPLRNQIANLKPENYYIVSETQRAIVQSVTAFEFSKEKEVGQFSGVADQGAYFFLYNLGRANAKLEPASQGFSKDAAAWVNSLQGKDVPLNGLAARLDSLNDRVVYYKEGAGPNQIGQTELVGVVNRLRDFLLEKSLNGVEFNPVLKELVEAAGAFTDQIENIQYLQSYTSTDKKVSDANLLAVQEAQKTLTEVSKLATDLNSFLVAGNAPAYTNLSQVQSILEKYETLKNKPMDQAAFETQFRTKLGDAYWLGAFQTYKNALASAEYFFSPATQEKIEELKANSWEMYKRNLSNAYLTQRVGNPILSEFLNELRGGKFSVLIPNQGVVSIDSKFLGRNLTEAQIVEVGDYLKPFDSMALIQRQGLIADLDNFLKDYDPDLKAQMKTFSLVNQYGEIRSGVGQGAVFADRDLPPELKDFALISAFEYFLNTTQETKTTGEGENKKTELVDKYDPKNADSRRKAMSDFLLKLGPVHKIGTDGKLVLDTARQAEIESLTNGYLANYGSKNPASYLNSQILKDFEARNAYYAEKELRIRKNADPTTPAEEKKDELSYDDLTALKSWLVEAKYDPATEAAVIEAARMDFLLSHYYGEDTEDLKAEDLAKNPELAKFYGDGGKGYFSEMDSYFAGLGQGVLTQTEKDRFNLLSSGVADAWGIWQYDPSSLISSQIVLQNFGYADEYASLVESLSEEGKRLQKESVKADSLVKKEKYVNDYRNGLIKFASYQSYLGVPTDNVASDVTTNEGLAIQGKLRELEMDAEQKLGGLFNLLETHKSYVFDNTQLADALPDDAIQTVADLNPGLRTTAKFMSSSYTLGDSILPKDGDGNYNFDGDFTNLKARLDQALNVVSPGSVDYDKYSQEVSKQSGLIGTLKNSIEMAGQSYVLLSEKLKSGVDPRAELAAATIAFETANSKIEDPVNGLKKQYQEAEALVATKQNEYLDKEKQVSDAYKIMLSAQDTFNQKAALYDYATLLNYSKHDVFQASTNENNTTETDSIPAGYIDTPKKMAKERLAAVQKEYDEKAKQVETLEKKLSSQIGVADLKSYVQNEEKEVEKWAQLTVKYNTAETLLRQKIADLKRQIGAQQVALDGELDKLWGLAPPSDMNSAGMMDSLDGSLDFGGTRYIKTENWNRDRTRITEGIIGGQLGYMDVLTAYQWEYSKGVPPEMEQYNLGNFLGRWSHELQNSSFKSLPKRANEQMNSILFPAPDTRPSRFNAGSGPDSAGKYVQAYMGALNIQTMAQIYFLQQLDLICMGMCMLTIPYVNEIQTHYNYRDQINDVVGGIRNEGIKLKNLYTELQTLTDVDDTDQLLSVLGRPEFGLTAEDLTMIGKVSPSTNGLKDLVWKSTTDTPTPLSFNDLVGSDGLRLAQQKAIHDSYGNYVRDNEYAAGNITAGAEQTDQYGRKTALMVGSDEFLDAMGVLAEAQYQVARDAYYKKAESFVKQVGTGADKVAVKVDTKVILDEREQFMSDLLKKITNTSNGETVAYNVETTIYKTVLNDYMGPTGVVSQIFGSELQQRQQQQMQQWDLKEREFYDLKSDWVQNVSYIKQTGTKRWENMVQEFQSKWTDWRTEYKTQHEANQKVFLDRIEQTLEKKETWTKDFLQKSSEVSDELSLRQMYDSIAGIVSSMQENLPTGVSVNINVNDILSNILSKKPGSISSSLIDRASSIDTNFFLNEVKKFNFNDGGVKEQFKNLMKEMDKLSQNLIILQTLESLRSLPEAFATAVKKQNEAADKQLDSTMAYGGFARMGGAYMRSIKTASGGDEIQVLATYLPFLYNPPNKFPEVKDSNGKLWDLGKADALINGNNVPSPSDLTVMVRLAKNKMSADFKKVLNPEKQRNYELELGLFDPSELLDSMNDFIEGVREGETVSCMNKTPEECAKSAMSSGFLVGEVPDGDFGFAQFGQFYQILKTKKEMDKRKAKMDQARKRKSGGMGRFYNQIGAIGEGYAEMIKGTGQMLLSGGKAYLKAITGDFDGAKKDLKAAGKAGERALQGYLYAVSGVVDFVMFAAETVLEPVVGILTLGQGTDAMNGKFAEGNYELAKFRDGNKAQRQLNELGTRTGAEMYANDAIVDKIVTTTLAVVGIVGAILSFTPLAPIGVGMMAISAVGTMAWKSFRGAYEGGAAGMAAGMVSGAINAALEKPTAGMLSVNLSYSYEGGFGAGVDVGTPSSWKVGGSLGLNYNSKTGAWGASAGVKIGLGSQNAAGDFTKSAGLTYNRNNIGRDDQSSGWNAELSGPFNDAGTKGSMSLTYDTKVGYGASVGFTSEFGPLSVTPSWSISQKTGLNSDIQYGFSSDIFSSDENPEHAAANRNLFGEILNGMGAAFGAMRLQDQLIEAQGSGSPGRLINDIEKKSLMEAMTGPGASKEKTEQLVANLEALGVDSDQLRKIVDDYRKKTGRTLMSDEERINIYNYRLSLGLDQNGMADFLYSDYYKSDRELAKLYDDLKAKTIQEHQPSPSGIEGINSDKIKNDASEHSQYYLDNKIKDKIENAKKILMEHPELISDVNLRNKFLNQSSLSASAAICVVDSDFIMLKNNGALGEDGKPLTFEEFYIKGVQRGAIKLDKNKFGTEGFFFVQDPKKLFEGYRDSNGNTFELRTEFAKKSGDSYVYDSQNQEYLKNQIRNNTNVGVVRRAAYDKSLFDFLGNSKTKYLKDDGHSYNGFVDQYGVFKPVDVAKPNRDTFSPIIRIDYLIKIAEGGL</sequence>
<dbReference type="Proteomes" id="UP000232122">
    <property type="component" value="Unassembled WGS sequence"/>
</dbReference>
<feature type="coiled-coil region" evidence="1">
    <location>
        <begin position="548"/>
        <end position="582"/>
    </location>
</feature>
<feature type="coiled-coil region" evidence="1">
    <location>
        <begin position="2726"/>
        <end position="2753"/>
    </location>
</feature>
<feature type="compositionally biased region" description="Polar residues" evidence="2">
    <location>
        <begin position="630"/>
        <end position="640"/>
    </location>
</feature>
<feature type="region of interest" description="Disordered" evidence="2">
    <location>
        <begin position="619"/>
        <end position="645"/>
    </location>
</feature>
<keyword evidence="4" id="KW-1185">Reference proteome</keyword>
<accession>A0AAE4QR32</accession>
<evidence type="ECO:0000256" key="2">
    <source>
        <dbReference type="SAM" id="MobiDB-lite"/>
    </source>
</evidence>
<name>A0AAE4QR32_9LEPT</name>
<evidence type="ECO:0000313" key="4">
    <source>
        <dbReference type="Proteomes" id="UP000232122"/>
    </source>
</evidence>
<gene>
    <name evidence="3" type="ORF">CH379_018570</name>
</gene>
<reference evidence="3 4" key="1">
    <citation type="journal article" date="2018" name="Microb. Genom.">
        <title>Deciphering the unexplored Leptospira diversity from soils uncovers genomic evolution to virulence.</title>
        <authorList>
            <person name="Thibeaux R."/>
            <person name="Iraola G."/>
            <person name="Ferres I."/>
            <person name="Bierque E."/>
            <person name="Girault D."/>
            <person name="Soupe-Gilbert M.E."/>
            <person name="Picardeau M."/>
            <person name="Goarant C."/>
        </authorList>
    </citation>
    <scope>NUCLEOTIDE SEQUENCE [LARGE SCALE GENOMIC DNA]</scope>
    <source>
        <strain evidence="3 4">ATI7-C-A5</strain>
    </source>
</reference>
<dbReference type="RefSeq" id="WP_317573882.1">
    <property type="nucleotide sequence ID" value="NZ_NPEF02000029.1"/>
</dbReference>
<organism evidence="3 4">
    <name type="scientific">Leptospira ellisii</name>
    <dbReference type="NCBI Taxonomy" id="2023197"/>
    <lineage>
        <taxon>Bacteria</taxon>
        <taxon>Pseudomonadati</taxon>
        <taxon>Spirochaetota</taxon>
        <taxon>Spirochaetia</taxon>
        <taxon>Leptospirales</taxon>
        <taxon>Leptospiraceae</taxon>
        <taxon>Leptospira</taxon>
    </lineage>
</organism>
<comment type="caution">
    <text evidence="3">The sequence shown here is derived from an EMBL/GenBank/DDBJ whole genome shotgun (WGS) entry which is preliminary data.</text>
</comment>
<proteinExistence type="predicted"/>
<protein>
    <submittedName>
        <fullName evidence="3">Uncharacterized protein</fullName>
    </submittedName>
</protein>
<evidence type="ECO:0000313" key="3">
    <source>
        <dbReference type="EMBL" id="MDV6237642.1"/>
    </source>
</evidence>
<dbReference type="EMBL" id="NPEF02000029">
    <property type="protein sequence ID" value="MDV6237642.1"/>
    <property type="molecule type" value="Genomic_DNA"/>
</dbReference>